<evidence type="ECO:0000313" key="2">
    <source>
        <dbReference type="EMBL" id="AWN24631.1"/>
    </source>
</evidence>
<dbReference type="KEGG" id="dez:DKM44_11100"/>
<organism evidence="2 3">
    <name type="scientific">Deinococcus irradiatisoli</name>
    <dbReference type="NCBI Taxonomy" id="2202254"/>
    <lineage>
        <taxon>Bacteria</taxon>
        <taxon>Thermotogati</taxon>
        <taxon>Deinococcota</taxon>
        <taxon>Deinococci</taxon>
        <taxon>Deinococcales</taxon>
        <taxon>Deinococcaceae</taxon>
        <taxon>Deinococcus</taxon>
    </lineage>
</organism>
<keyword evidence="3" id="KW-1185">Reference proteome</keyword>
<dbReference type="AlphaFoldDB" id="A0A2Z3JM97"/>
<feature type="domain" description="Peptidoglycan binding-like" evidence="1">
    <location>
        <begin position="184"/>
        <end position="242"/>
    </location>
</feature>
<evidence type="ECO:0000313" key="3">
    <source>
        <dbReference type="Proteomes" id="UP000245368"/>
    </source>
</evidence>
<dbReference type="SUPFAM" id="SSF47090">
    <property type="entry name" value="PGBD-like"/>
    <property type="match status" value="1"/>
</dbReference>
<sequence length="255" mass="26234">MVPTPADIDKAALRLAQELDGVLRNCPAAYVSIGTPDKRCVGVAGDVETVRQHLGAALGSDLYGVWRSRDDQRTVFNWIKMPSGTVYLRVAADEAGAGRSLIYLDAPTVPAAAVTTTPPASSPVSAAAPAKSATGSAAPAAAPIPTVTRTFQAPSPSANGTARVQTGSPVPFTRTLALKSPRLSGPDVLAAQNRLIALTLGSAGGQGDGWYGPNTAKTVRDFQAANNLKVTGVLDRATWTLLFSAGAKPFKSVGK</sequence>
<gene>
    <name evidence="2" type="ORF">DKM44_11100</name>
</gene>
<dbReference type="EMBL" id="CP029494">
    <property type="protein sequence ID" value="AWN24631.1"/>
    <property type="molecule type" value="Genomic_DNA"/>
</dbReference>
<name>A0A2Z3JM97_9DEIO</name>
<dbReference type="Gene3D" id="1.10.101.10">
    <property type="entry name" value="PGBD-like superfamily/PGBD"/>
    <property type="match status" value="1"/>
</dbReference>
<dbReference type="InterPro" id="IPR036365">
    <property type="entry name" value="PGBD-like_sf"/>
</dbReference>
<evidence type="ECO:0000259" key="1">
    <source>
        <dbReference type="Pfam" id="PF01471"/>
    </source>
</evidence>
<accession>A0A2Z3JM97</accession>
<dbReference type="OrthoDB" id="1859318at2"/>
<dbReference type="InterPro" id="IPR036366">
    <property type="entry name" value="PGBDSf"/>
</dbReference>
<protein>
    <submittedName>
        <fullName evidence="2">Peptidoglycan-binding protein</fullName>
    </submittedName>
</protein>
<dbReference type="Proteomes" id="UP000245368">
    <property type="component" value="Chromosome"/>
</dbReference>
<reference evidence="2 3" key="1">
    <citation type="submission" date="2018-05" db="EMBL/GenBank/DDBJ databases">
        <title>Complete Genome Sequence of Deinococcus sp. strain 17bor-2.</title>
        <authorList>
            <person name="Srinivasan S."/>
        </authorList>
    </citation>
    <scope>NUCLEOTIDE SEQUENCE [LARGE SCALE GENOMIC DNA]</scope>
    <source>
        <strain evidence="2 3">17bor-2</strain>
    </source>
</reference>
<proteinExistence type="predicted"/>
<dbReference type="InterPro" id="IPR002477">
    <property type="entry name" value="Peptidoglycan-bd-like"/>
</dbReference>
<dbReference type="Pfam" id="PF01471">
    <property type="entry name" value="PG_binding_1"/>
    <property type="match status" value="1"/>
</dbReference>